<dbReference type="OrthoDB" id="9771584at2"/>
<keyword evidence="2" id="KW-1185">Reference proteome</keyword>
<dbReference type="EMBL" id="RAHJ01000018">
    <property type="protein sequence ID" value="RJX68254.1"/>
    <property type="molecule type" value="Genomic_DNA"/>
</dbReference>
<reference evidence="1 2" key="1">
    <citation type="submission" date="2018-09" db="EMBL/GenBank/DDBJ databases">
        <title>Altererythrobacter sp.Ery1 and Ery12, the genome sequencing of novel strains in genus Alterythrobacter.</title>
        <authorList>
            <person name="Cheng H."/>
            <person name="Wu Y.-H."/>
            <person name="Fang C."/>
            <person name="Xu X.-W."/>
        </authorList>
    </citation>
    <scope>NUCLEOTIDE SEQUENCE [LARGE SCALE GENOMIC DNA]</scope>
    <source>
        <strain evidence="1 2">Ery12</strain>
    </source>
</reference>
<dbReference type="GO" id="GO:0005975">
    <property type="term" value="P:carbohydrate metabolic process"/>
    <property type="evidence" value="ECO:0007669"/>
    <property type="project" value="InterPro"/>
</dbReference>
<dbReference type="InterPro" id="IPR011330">
    <property type="entry name" value="Glyco_hydro/deAcase_b/a-brl"/>
</dbReference>
<dbReference type="Proteomes" id="UP000284322">
    <property type="component" value="Unassembled WGS sequence"/>
</dbReference>
<name>A0A419R2V7_9SPHN</name>
<dbReference type="SUPFAM" id="SSF88713">
    <property type="entry name" value="Glycoside hydrolase/deacetylase"/>
    <property type="match status" value="1"/>
</dbReference>
<dbReference type="CDD" id="cd10935">
    <property type="entry name" value="CE4_WalW"/>
    <property type="match status" value="1"/>
</dbReference>
<dbReference type="Gene3D" id="3.20.20.370">
    <property type="entry name" value="Glycoside hydrolase/deacetylase"/>
    <property type="match status" value="1"/>
</dbReference>
<protein>
    <submittedName>
        <fullName evidence="1">WalW protein</fullName>
    </submittedName>
</protein>
<dbReference type="AlphaFoldDB" id="A0A419R2V7"/>
<sequence length="329" mass="36643">MIAIPPNGRQADFGSGFGQRSLLTVDTEEEFDWGAPFTRDQYGLSHVPDIARFQQFCEKRGVVPVYLVDWPIVQSPAVVEIIGGSVKNGQAEVGVHLHPWVNPSFEEEVNSHNSYAGNLPPRLEREKFLLLRDAIAEKFGSEPLIYRAGRYGAGAATANLLREAGILIDSSVRTNFDHRADGGPNYTKHPLSPYWIGGDRRLLELPLTSVYWGILRKQGRALAPMLARLPHARGLFSRLNLLEKIALTPEGVSVEEAMRGIDIAIDDGLPLLVMSFHSPSLAIGHTPYVRNEADREKFYEWFGHIYAYLAHRGIRPTTVRQIAQAAGLR</sequence>
<organism evidence="1 2">
    <name type="scientific">Tsuneonella suprasediminis</name>
    <dbReference type="NCBI Taxonomy" id="2306996"/>
    <lineage>
        <taxon>Bacteria</taxon>
        <taxon>Pseudomonadati</taxon>
        <taxon>Pseudomonadota</taxon>
        <taxon>Alphaproteobacteria</taxon>
        <taxon>Sphingomonadales</taxon>
        <taxon>Erythrobacteraceae</taxon>
        <taxon>Tsuneonella</taxon>
    </lineage>
</organism>
<evidence type="ECO:0000313" key="1">
    <source>
        <dbReference type="EMBL" id="RJX68254.1"/>
    </source>
</evidence>
<proteinExistence type="predicted"/>
<accession>A0A419R2V7</accession>
<evidence type="ECO:0000313" key="2">
    <source>
        <dbReference type="Proteomes" id="UP000284322"/>
    </source>
</evidence>
<comment type="caution">
    <text evidence="1">The sequence shown here is derived from an EMBL/GenBank/DDBJ whole genome shotgun (WGS) entry which is preliminary data.</text>
</comment>
<gene>
    <name evidence="1" type="ORF">D6858_08255</name>
</gene>